<dbReference type="GO" id="GO:0015379">
    <property type="term" value="F:potassium:chloride symporter activity"/>
    <property type="evidence" value="ECO:0007669"/>
    <property type="project" value="TreeGrafter"/>
</dbReference>
<evidence type="ECO:0000256" key="3">
    <source>
        <dbReference type="ARBA" id="ARBA00022989"/>
    </source>
</evidence>
<evidence type="ECO:0000259" key="6">
    <source>
        <dbReference type="Pfam" id="PF00324"/>
    </source>
</evidence>
<dbReference type="Proteomes" id="UP000271098">
    <property type="component" value="Unassembled WGS sequence"/>
</dbReference>
<dbReference type="PANTHER" id="PTHR11827">
    <property type="entry name" value="SOLUTE CARRIER FAMILY 12, CATION COTRANSPORTERS"/>
    <property type="match status" value="1"/>
</dbReference>
<evidence type="ECO:0000256" key="5">
    <source>
        <dbReference type="SAM" id="Phobius"/>
    </source>
</evidence>
<dbReference type="GO" id="GO:0045202">
    <property type="term" value="C:synapse"/>
    <property type="evidence" value="ECO:0007669"/>
    <property type="project" value="GOC"/>
</dbReference>
<dbReference type="OrthoDB" id="9947497at2759"/>
<keyword evidence="2 5" id="KW-0812">Transmembrane</keyword>
<name>A0A183DBK8_9BILA</name>
<dbReference type="PANTHER" id="PTHR11827:SF55">
    <property type="entry name" value="POTASSIUM_CHLORIDE COTRANSPORTER 3"/>
    <property type="match status" value="1"/>
</dbReference>
<keyword evidence="3 5" id="KW-1133">Transmembrane helix</keyword>
<dbReference type="InterPro" id="IPR004841">
    <property type="entry name" value="AA-permease/SLC12A_dom"/>
</dbReference>
<dbReference type="GO" id="GO:0055075">
    <property type="term" value="P:potassium ion homeostasis"/>
    <property type="evidence" value="ECO:0007669"/>
    <property type="project" value="TreeGrafter"/>
</dbReference>
<dbReference type="AlphaFoldDB" id="A0A183DBK8"/>
<comment type="subcellular location">
    <subcellularLocation>
        <location evidence="1">Membrane</location>
        <topology evidence="1">Multi-pass membrane protein</topology>
    </subcellularLocation>
</comment>
<accession>A0A183DBK8</accession>
<dbReference type="GO" id="GO:0005886">
    <property type="term" value="C:plasma membrane"/>
    <property type="evidence" value="ECO:0007669"/>
    <property type="project" value="TreeGrafter"/>
</dbReference>
<feature type="transmembrane region" description="Helical" evidence="5">
    <location>
        <begin position="39"/>
        <end position="57"/>
    </location>
</feature>
<dbReference type="Gene3D" id="1.20.1740.10">
    <property type="entry name" value="Amino acid/polyamine transporter I"/>
    <property type="match status" value="1"/>
</dbReference>
<reference evidence="7 8" key="2">
    <citation type="submission" date="2018-11" db="EMBL/GenBank/DDBJ databases">
        <authorList>
            <consortium name="Pathogen Informatics"/>
        </authorList>
    </citation>
    <scope>NUCLEOTIDE SEQUENCE [LARGE SCALE GENOMIC DNA]</scope>
</reference>
<feature type="transmembrane region" description="Helical" evidence="5">
    <location>
        <begin position="111"/>
        <end position="131"/>
    </location>
</feature>
<gene>
    <name evidence="7" type="ORF">GPUH_LOCUS6098</name>
</gene>
<evidence type="ECO:0000256" key="2">
    <source>
        <dbReference type="ARBA" id="ARBA00022692"/>
    </source>
</evidence>
<keyword evidence="4 5" id="KW-0472">Membrane</keyword>
<dbReference type="GO" id="GO:0006884">
    <property type="term" value="P:cell volume homeostasis"/>
    <property type="evidence" value="ECO:0007669"/>
    <property type="project" value="TreeGrafter"/>
</dbReference>
<evidence type="ECO:0000313" key="7">
    <source>
        <dbReference type="EMBL" id="VDK53384.1"/>
    </source>
</evidence>
<reference evidence="9" key="1">
    <citation type="submission" date="2016-06" db="UniProtKB">
        <authorList>
            <consortium name="WormBaseParasite"/>
        </authorList>
    </citation>
    <scope>IDENTIFICATION</scope>
</reference>
<evidence type="ECO:0000313" key="8">
    <source>
        <dbReference type="Proteomes" id="UP000271098"/>
    </source>
</evidence>
<keyword evidence="8" id="KW-1185">Reference proteome</keyword>
<dbReference type="Pfam" id="PF00324">
    <property type="entry name" value="AA_permease"/>
    <property type="match status" value="1"/>
</dbReference>
<feature type="domain" description="Amino acid permease/ SLC12A" evidence="6">
    <location>
        <begin position="14"/>
        <end position="184"/>
    </location>
</feature>
<sequence length="199" mass="22250">MSQLVIASDYTVLCHSGDLKDPQKSIPCGTIAATLTTSIIYYSLALLFGASITGPVLRDKFSFSLISLVFQRLFLKWIFLNYFILHFLPYLRYGRSVDSSLIVALLSWPSPWVVVVGSFLSTFGAALQCLCSKFELLHHFLITHASHINKFTSAPRLLQSIAKDDVIPALAPFAKVTKFNEPFLGQPTFSSFSRFMNKD</sequence>
<organism evidence="9">
    <name type="scientific">Gongylonema pulchrum</name>
    <dbReference type="NCBI Taxonomy" id="637853"/>
    <lineage>
        <taxon>Eukaryota</taxon>
        <taxon>Metazoa</taxon>
        <taxon>Ecdysozoa</taxon>
        <taxon>Nematoda</taxon>
        <taxon>Chromadorea</taxon>
        <taxon>Rhabditida</taxon>
        <taxon>Spirurina</taxon>
        <taxon>Spiruromorpha</taxon>
        <taxon>Spiruroidea</taxon>
        <taxon>Gongylonematidae</taxon>
        <taxon>Gongylonema</taxon>
    </lineage>
</organism>
<evidence type="ECO:0000313" key="9">
    <source>
        <dbReference type="WBParaSite" id="GPUH_0000610701-mRNA-1"/>
    </source>
</evidence>
<dbReference type="GO" id="GO:1990573">
    <property type="term" value="P:potassium ion import across plasma membrane"/>
    <property type="evidence" value="ECO:0007669"/>
    <property type="project" value="TreeGrafter"/>
</dbReference>
<dbReference type="InterPro" id="IPR004842">
    <property type="entry name" value="SLC12A_fam"/>
</dbReference>
<dbReference type="EMBL" id="UYRT01013779">
    <property type="protein sequence ID" value="VDK53384.1"/>
    <property type="molecule type" value="Genomic_DNA"/>
</dbReference>
<evidence type="ECO:0000256" key="4">
    <source>
        <dbReference type="ARBA" id="ARBA00023136"/>
    </source>
</evidence>
<dbReference type="WBParaSite" id="GPUH_0000610701-mRNA-1">
    <property type="protein sequence ID" value="GPUH_0000610701-mRNA-1"/>
    <property type="gene ID" value="GPUH_0000610701"/>
</dbReference>
<dbReference type="GO" id="GO:0055064">
    <property type="term" value="P:chloride ion homeostasis"/>
    <property type="evidence" value="ECO:0007669"/>
    <property type="project" value="TreeGrafter"/>
</dbReference>
<evidence type="ECO:0000256" key="1">
    <source>
        <dbReference type="ARBA" id="ARBA00004141"/>
    </source>
</evidence>
<dbReference type="GO" id="GO:0007268">
    <property type="term" value="P:chemical synaptic transmission"/>
    <property type="evidence" value="ECO:0007669"/>
    <property type="project" value="TreeGrafter"/>
</dbReference>
<proteinExistence type="predicted"/>
<protein>
    <submittedName>
        <fullName evidence="9">AA_permease domain-containing protein</fullName>
    </submittedName>
</protein>
<feature type="transmembrane region" description="Helical" evidence="5">
    <location>
        <begin position="69"/>
        <end position="91"/>
    </location>
</feature>